<evidence type="ECO:0000313" key="2">
    <source>
        <dbReference type="EMBL" id="MBP1042794.1"/>
    </source>
</evidence>
<dbReference type="AlphaFoldDB" id="A0A940SWA8"/>
<reference evidence="2" key="1">
    <citation type="submission" date="2020-12" db="EMBL/GenBank/DDBJ databases">
        <title>Vagococcus allomyrinae sp. nov. and Enterococcus lavae sp. nov., isolated from the larvae of Allomyrina dichotoma.</title>
        <authorList>
            <person name="Lee S.D."/>
        </authorList>
    </citation>
    <scope>NUCLEOTIDE SEQUENCE</scope>
    <source>
        <strain evidence="2">BWB3-3</strain>
    </source>
</reference>
<dbReference type="RefSeq" id="WP_209530326.1">
    <property type="nucleotide sequence ID" value="NZ_JAEEGA010000012.1"/>
</dbReference>
<evidence type="ECO:0000313" key="3">
    <source>
        <dbReference type="Proteomes" id="UP000674938"/>
    </source>
</evidence>
<accession>A0A940SWA8</accession>
<dbReference type="Proteomes" id="UP000674938">
    <property type="component" value="Unassembled WGS sequence"/>
</dbReference>
<gene>
    <name evidence="2" type="ORF">I6N95_17385</name>
</gene>
<keyword evidence="1" id="KW-0812">Transmembrane</keyword>
<sequence>MTKVFFSRKHIIISAVIAVVLIGLTLLFWGILIQPKSAKIGELRKQVVTLSGDISKKENELQELKQLPALLETTMVKDEPKISNGMGMSEYFQELATKNSVSLLHVNFDDEGAFPVAEEGVETGAESQLRRMTFSFDVVADTELDLLTFVDKLENDGRFTKVLHTAYRHNPDASGEGSYGYSATINVAMYYLSHYETGKVLSGGAETEESK</sequence>
<name>A0A940SWA8_9ENTE</name>
<dbReference type="EMBL" id="JAEEGA010000012">
    <property type="protein sequence ID" value="MBP1042794.1"/>
    <property type="molecule type" value="Genomic_DNA"/>
</dbReference>
<feature type="transmembrane region" description="Helical" evidence="1">
    <location>
        <begin position="12"/>
        <end position="32"/>
    </location>
</feature>
<proteinExistence type="predicted"/>
<comment type="caution">
    <text evidence="2">The sequence shown here is derived from an EMBL/GenBank/DDBJ whole genome shotgun (WGS) entry which is preliminary data.</text>
</comment>
<keyword evidence="1" id="KW-1133">Transmembrane helix</keyword>
<organism evidence="2 3">
    <name type="scientific">Vagococcus allomyrinae</name>
    <dbReference type="NCBI Taxonomy" id="2794353"/>
    <lineage>
        <taxon>Bacteria</taxon>
        <taxon>Bacillati</taxon>
        <taxon>Bacillota</taxon>
        <taxon>Bacilli</taxon>
        <taxon>Lactobacillales</taxon>
        <taxon>Enterococcaceae</taxon>
        <taxon>Vagococcus</taxon>
    </lineage>
</organism>
<keyword evidence="1" id="KW-0472">Membrane</keyword>
<keyword evidence="3" id="KW-1185">Reference proteome</keyword>
<protein>
    <submittedName>
        <fullName evidence="2">Uncharacterized protein</fullName>
    </submittedName>
</protein>
<evidence type="ECO:0000256" key="1">
    <source>
        <dbReference type="SAM" id="Phobius"/>
    </source>
</evidence>